<keyword evidence="2" id="KW-1133">Transmembrane helix</keyword>
<protein>
    <recommendedName>
        <fullName evidence="5">Dinucleotide-utilizing enzyme</fullName>
    </recommendedName>
</protein>
<evidence type="ECO:0000313" key="3">
    <source>
        <dbReference type="EMBL" id="OCG73132.1"/>
    </source>
</evidence>
<dbReference type="EMBL" id="LXMD01000027">
    <property type="protein sequence ID" value="OCG73132.1"/>
    <property type="molecule type" value="Genomic_DNA"/>
</dbReference>
<keyword evidence="2" id="KW-0472">Membrane</keyword>
<evidence type="ECO:0000256" key="1">
    <source>
        <dbReference type="SAM" id="MobiDB-lite"/>
    </source>
</evidence>
<organism evidence="3 4">
    <name type="scientific">Microbacterium sediminis</name>
    <dbReference type="NCBI Taxonomy" id="904291"/>
    <lineage>
        <taxon>Bacteria</taxon>
        <taxon>Bacillati</taxon>
        <taxon>Actinomycetota</taxon>
        <taxon>Actinomycetes</taxon>
        <taxon>Micrococcales</taxon>
        <taxon>Microbacteriaceae</taxon>
        <taxon>Microbacterium</taxon>
    </lineage>
</organism>
<comment type="caution">
    <text evidence="3">The sequence shown here is derived from an EMBL/GenBank/DDBJ whole genome shotgun (WGS) entry which is preliminary data.</text>
</comment>
<dbReference type="AlphaFoldDB" id="A0A1B9N957"/>
<dbReference type="Proteomes" id="UP000093355">
    <property type="component" value="Unassembled WGS sequence"/>
</dbReference>
<keyword evidence="4" id="KW-1185">Reference proteome</keyword>
<proteinExistence type="predicted"/>
<evidence type="ECO:0000256" key="2">
    <source>
        <dbReference type="SAM" id="Phobius"/>
    </source>
</evidence>
<gene>
    <name evidence="3" type="ORF">A7J15_09315</name>
</gene>
<evidence type="ECO:0008006" key="5">
    <source>
        <dbReference type="Google" id="ProtNLM"/>
    </source>
</evidence>
<sequence length="125" mass="12287">MLVVGSLAATVAGGALSFRALDTMTSTLLDGSATGVEVYAGQAIITLGAPILGAGLIGLALAVALAAAKRLAPAPAAPEPVAEEEPEVEEEPGVEEELTAPSEPAAPYAASPADAVERDEAPAAR</sequence>
<feature type="compositionally biased region" description="Basic and acidic residues" evidence="1">
    <location>
        <begin position="115"/>
        <end position="125"/>
    </location>
</feature>
<feature type="compositionally biased region" description="Low complexity" evidence="1">
    <location>
        <begin position="99"/>
        <end position="114"/>
    </location>
</feature>
<accession>A0A1B9N957</accession>
<evidence type="ECO:0000313" key="4">
    <source>
        <dbReference type="Proteomes" id="UP000093355"/>
    </source>
</evidence>
<feature type="transmembrane region" description="Helical" evidence="2">
    <location>
        <begin position="41"/>
        <end position="68"/>
    </location>
</feature>
<reference evidence="3 4" key="1">
    <citation type="submission" date="2016-05" db="EMBL/GenBank/DDBJ databases">
        <authorList>
            <person name="Lavstsen T."/>
            <person name="Jespersen J.S."/>
        </authorList>
    </citation>
    <scope>NUCLEOTIDE SEQUENCE [LARGE SCALE GENOMIC DNA]</scope>
    <source>
        <strain evidence="3 4">YLB-01</strain>
    </source>
</reference>
<keyword evidence="2" id="KW-0812">Transmembrane</keyword>
<feature type="compositionally biased region" description="Acidic residues" evidence="1">
    <location>
        <begin position="81"/>
        <end position="98"/>
    </location>
</feature>
<name>A0A1B9N957_9MICO</name>
<feature type="region of interest" description="Disordered" evidence="1">
    <location>
        <begin position="74"/>
        <end position="125"/>
    </location>
</feature>